<dbReference type="eggNOG" id="COG3210">
    <property type="taxonomic scope" value="Bacteria"/>
</dbReference>
<dbReference type="InterPro" id="IPR025157">
    <property type="entry name" value="Hemagglutinin_rpt"/>
</dbReference>
<sequence length="1037" mass="110242">MSGVLGAGLGVLIGTQQTKDNYEGEWKTQVGSTLASTGGSLTLAAGDTAHLTTADVFGQQGVTLTGQEVLVDGATNEAHEKRTHEESRSGLSLSLSNSAISAGETFRGAVRTAQSRDNKTLQGLELVEAGRNLRKDLKGKSPADVTSVGLHVGIGSSSFKQESEVNQQTYVGGRMMSAGDVTVRAESSPKNKGNLTAVGESIQGKNVSLTASGAVRLQAGTNEETIRDSYQSHGASIGASFHGGLTSIDASYGKMKDQGTTTRVTHTGSHVTAQDRLMTSSGKDTTLVGSQLQGQSVTVKTGGNLHIESVQDSETYRGNRSSTGISVAYSPSIDVQENFLPQGTHATHFTYTGTGAKSGNASYSRGKTTSDYASVTEQAGIYAGDQGYDVDVNKDTQLKGAVIASTADANRNHLTTGTLHLEDIQNKAAYDVKNTGVAYNHYASDQERNQHFNETGLTPDILPGTTKDAHSVTRSAISQGTIQVTQGVTDVTKINRDTAHALQTLDHIFDKQKVEERQELARLFAKNADELLHYYDRDGKFDKALAHGLVAEITSRIAGNKAGSGFAAGMTNELLINKIKEWAGNDPAKAQWISATLGATVNAAAGKNIQTGGATAQYGTKWNDELAAEVYAAALLLEDGAGEIAGATVGSIGVAGALILGGTQEAGGDVSYNTDANDWNYESVLNVENNYPNSGSSSDDNIDNYDDSDTSESVSTSPESVPIDPPVTYQEVVAEDGSIHKMGSDGSNIVTGKYQIDGHLYSDDGGYDQLHRRFLTGIDTGNLYSGYYQTADGEDDWKELPYDRIHNKFGNIELSNPQNETAQLLDVTYGEESVLDGADIVYSAPRKMYVDTKMEAPIPVSFVNEHKDKIIPSSLPPAAMQVSDDGFTAIPPAPKKPNDADLALIGSGIALSQPVQRKVPVPDNAMTRYSADVLKENVLSTGDDTVLKAVGKDLKPLGTLDDFYTAREDVQNYIVPYGHIFAVSDVFLPTAGGAYIGYFAGRLGYDPLVNTILGKVMISRILDSIKNDNLKNLKKRK</sequence>
<feature type="region of interest" description="Disordered" evidence="1">
    <location>
        <begin position="687"/>
        <end position="726"/>
    </location>
</feature>
<keyword evidence="3" id="KW-1185">Reference proteome</keyword>
<dbReference type="Pfam" id="PF13332">
    <property type="entry name" value="Fil_haemagg_2"/>
    <property type="match status" value="3"/>
</dbReference>
<dbReference type="RefSeq" id="WP_014015024.1">
    <property type="nucleotide sequence ID" value="NC_015873.1"/>
</dbReference>
<accession>G0VR33</accession>
<dbReference type="STRING" id="1064535.MELS_0054"/>
<dbReference type="HOGENOM" id="CLU_293159_0_0_9"/>
<evidence type="ECO:0000313" key="3">
    <source>
        <dbReference type="Proteomes" id="UP000010111"/>
    </source>
</evidence>
<reference evidence="2 3" key="1">
    <citation type="journal article" date="2011" name="J. Bacteriol.">
        <title>Genome Sequence of the Ruminal Bacterium Megasphaera elsdenii.</title>
        <authorList>
            <person name="Marx H."/>
            <person name="Graf A.B."/>
            <person name="Tatto N."/>
            <person name="Thallinger G.G."/>
            <person name="Mattanovich D."/>
            <person name="Sauer M."/>
        </authorList>
    </citation>
    <scope>NUCLEOTIDE SEQUENCE [LARGE SCALE GENOMIC DNA]</scope>
    <source>
        <strain evidence="2 3">DSM 20460</strain>
    </source>
</reference>
<name>G0VR33_MEGEL</name>
<feature type="compositionally biased region" description="Low complexity" evidence="1">
    <location>
        <begin position="711"/>
        <end position="722"/>
    </location>
</feature>
<dbReference type="EMBL" id="HE576794">
    <property type="protein sequence ID" value="CCC72278.1"/>
    <property type="molecule type" value="Genomic_DNA"/>
</dbReference>
<feature type="compositionally biased region" description="Acidic residues" evidence="1">
    <location>
        <begin position="700"/>
        <end position="710"/>
    </location>
</feature>
<proteinExistence type="predicted"/>
<gene>
    <name evidence="2" type="ORF">MELS_0054</name>
</gene>
<evidence type="ECO:0000313" key="2">
    <source>
        <dbReference type="EMBL" id="CCC72278.1"/>
    </source>
</evidence>
<dbReference type="AlphaFoldDB" id="G0VR33"/>
<dbReference type="Proteomes" id="UP000010111">
    <property type="component" value="Chromosome"/>
</dbReference>
<evidence type="ECO:0000256" key="1">
    <source>
        <dbReference type="SAM" id="MobiDB-lite"/>
    </source>
</evidence>
<protein>
    <submittedName>
        <fullName evidence="2">Filamentous hemagglutinin family N-terminal domain protein</fullName>
    </submittedName>
</protein>
<dbReference type="GeneID" id="97490979"/>
<dbReference type="GO" id="GO:0003824">
    <property type="term" value="F:catalytic activity"/>
    <property type="evidence" value="ECO:0007669"/>
    <property type="project" value="UniProtKB-ARBA"/>
</dbReference>
<organism evidence="2 3">
    <name type="scientific">Megasphaera elsdenii DSM 20460</name>
    <dbReference type="NCBI Taxonomy" id="1064535"/>
    <lineage>
        <taxon>Bacteria</taxon>
        <taxon>Bacillati</taxon>
        <taxon>Bacillota</taxon>
        <taxon>Negativicutes</taxon>
        <taxon>Veillonellales</taxon>
        <taxon>Veillonellaceae</taxon>
        <taxon>Megasphaera</taxon>
    </lineage>
</organism>
<dbReference type="KEGG" id="med:MELS_0054"/>